<dbReference type="InterPro" id="IPR036116">
    <property type="entry name" value="FN3_sf"/>
</dbReference>
<name>A0ABD3VKA1_SINWO</name>
<dbReference type="InterPro" id="IPR003961">
    <property type="entry name" value="FN3_dom"/>
</dbReference>
<dbReference type="EMBL" id="JBJQND010000011">
    <property type="protein sequence ID" value="KAL3861468.1"/>
    <property type="molecule type" value="Genomic_DNA"/>
</dbReference>
<dbReference type="Proteomes" id="UP001634394">
    <property type="component" value="Unassembled WGS sequence"/>
</dbReference>
<comment type="caution">
    <text evidence="2">The sequence shown here is derived from an EMBL/GenBank/DDBJ whole genome shotgun (WGS) entry which is preliminary data.</text>
</comment>
<keyword evidence="1" id="KW-1133">Transmembrane helix</keyword>
<evidence type="ECO:0000313" key="3">
    <source>
        <dbReference type="Proteomes" id="UP001634394"/>
    </source>
</evidence>
<protein>
    <recommendedName>
        <fullName evidence="4">Fibronectin type-III domain-containing protein</fullName>
    </recommendedName>
</protein>
<organism evidence="2 3">
    <name type="scientific">Sinanodonta woodiana</name>
    <name type="common">Chinese pond mussel</name>
    <name type="synonym">Anodonta woodiana</name>
    <dbReference type="NCBI Taxonomy" id="1069815"/>
    <lineage>
        <taxon>Eukaryota</taxon>
        <taxon>Metazoa</taxon>
        <taxon>Spiralia</taxon>
        <taxon>Lophotrochozoa</taxon>
        <taxon>Mollusca</taxon>
        <taxon>Bivalvia</taxon>
        <taxon>Autobranchia</taxon>
        <taxon>Heteroconchia</taxon>
        <taxon>Palaeoheterodonta</taxon>
        <taxon>Unionida</taxon>
        <taxon>Unionoidea</taxon>
        <taxon>Unionidae</taxon>
        <taxon>Unioninae</taxon>
        <taxon>Sinanodonta</taxon>
    </lineage>
</organism>
<dbReference type="InterPro" id="IPR013783">
    <property type="entry name" value="Ig-like_fold"/>
</dbReference>
<accession>A0ABD3VKA1</accession>
<proteinExistence type="predicted"/>
<keyword evidence="3" id="KW-1185">Reference proteome</keyword>
<evidence type="ECO:0008006" key="4">
    <source>
        <dbReference type="Google" id="ProtNLM"/>
    </source>
</evidence>
<evidence type="ECO:0000313" key="2">
    <source>
        <dbReference type="EMBL" id="KAL3861468.1"/>
    </source>
</evidence>
<feature type="transmembrane region" description="Helical" evidence="1">
    <location>
        <begin position="173"/>
        <end position="194"/>
    </location>
</feature>
<evidence type="ECO:0000256" key="1">
    <source>
        <dbReference type="SAM" id="Phobius"/>
    </source>
</evidence>
<dbReference type="Gene3D" id="2.60.40.10">
    <property type="entry name" value="Immunoglobulins"/>
    <property type="match status" value="1"/>
</dbReference>
<dbReference type="AlphaFoldDB" id="A0ABD3VKA1"/>
<gene>
    <name evidence="2" type="ORF">ACJMK2_007502</name>
</gene>
<dbReference type="CDD" id="cd00063">
    <property type="entry name" value="FN3"/>
    <property type="match status" value="1"/>
</dbReference>
<keyword evidence="1" id="KW-0472">Membrane</keyword>
<sequence length="242" mass="27622">MFLSTLQYMGILYGLFSWPQFIPNRCQAAGQNISSNSYPTRIYSIIPPKLNSNQPSDSHLLSGPNQPMLSDLDITWVNSSMSSITIQWRVTSNQRQTYFLGSEVECIIEGGKFISNMLQPDVNQFTIQNLHVGTTYSVCVRVFAQEKSFNMSNASHYKCITLETLGYVRKDSILWMSLILGYYIFMGLLGYTQWRRKLCEISKRNKMRNANTAKNEHAAAHWKDLEERTSLMQPGCSKGANK</sequence>
<keyword evidence="1" id="KW-0812">Transmembrane</keyword>
<reference evidence="2 3" key="1">
    <citation type="submission" date="2024-11" db="EMBL/GenBank/DDBJ databases">
        <title>Chromosome-level genome assembly of the freshwater bivalve Anodonta woodiana.</title>
        <authorList>
            <person name="Chen X."/>
        </authorList>
    </citation>
    <scope>NUCLEOTIDE SEQUENCE [LARGE SCALE GENOMIC DNA]</scope>
    <source>
        <strain evidence="2">MN2024</strain>
        <tissue evidence="2">Gills</tissue>
    </source>
</reference>
<dbReference type="SUPFAM" id="SSF49265">
    <property type="entry name" value="Fibronectin type III"/>
    <property type="match status" value="1"/>
</dbReference>